<evidence type="ECO:0000256" key="1">
    <source>
        <dbReference type="ARBA" id="ARBA00006745"/>
    </source>
</evidence>
<accession>A0A4D7QA14</accession>
<organism evidence="4 5">
    <name type="scientific">Phreatobacter aquaticus</name>
    <dbReference type="NCBI Taxonomy" id="2570229"/>
    <lineage>
        <taxon>Bacteria</taxon>
        <taxon>Pseudomonadati</taxon>
        <taxon>Pseudomonadota</taxon>
        <taxon>Alphaproteobacteria</taxon>
        <taxon>Hyphomicrobiales</taxon>
        <taxon>Phreatobacteraceae</taxon>
        <taxon>Phreatobacter</taxon>
    </lineage>
</organism>
<dbReference type="OrthoDB" id="9796020at2"/>
<dbReference type="Pfam" id="PF01979">
    <property type="entry name" value="Amidohydro_1"/>
    <property type="match status" value="1"/>
</dbReference>
<keyword evidence="5" id="KW-1185">Reference proteome</keyword>
<reference evidence="4 5" key="1">
    <citation type="submission" date="2019-04" db="EMBL/GenBank/DDBJ databases">
        <title>Phreatobacter aquaticus sp. nov.</title>
        <authorList>
            <person name="Choi A."/>
            <person name="Baek K."/>
        </authorList>
    </citation>
    <scope>NUCLEOTIDE SEQUENCE [LARGE SCALE GENOMIC DNA]</scope>
    <source>
        <strain evidence="4 5">NMCR1094</strain>
    </source>
</reference>
<feature type="domain" description="Amidohydrolase-related" evidence="3">
    <location>
        <begin position="94"/>
        <end position="453"/>
    </location>
</feature>
<keyword evidence="2" id="KW-0378">Hydrolase</keyword>
<dbReference type="InterPro" id="IPR006311">
    <property type="entry name" value="TAT_signal"/>
</dbReference>
<dbReference type="Gene3D" id="2.30.40.10">
    <property type="entry name" value="Urease, subunit C, domain 1"/>
    <property type="match status" value="1"/>
</dbReference>
<dbReference type="KEGG" id="paqt:E8L99_03615"/>
<sequence>MATHGLDRRALLAATAASATLIAASETRAQTPPAPNPRDRETILIRGATIVSMDPAVGTLANGDILIERGVIRAIGTGLAAPADALVIDGAGKIACPGFVNGHIHLPQVLQRGLSADHSFTDYFRNIVLRYSNRMTVADVALGVRAGGLEQLSVGTTTIVDWNREVVSPDHADAAVESHLASGARVVFCYTVPLRPQDGSTPNHARMMTHAKTLKAGKLASGRVSLGVCLPGPDFMPLEPALADLTMLKELGVLTAFHCGAPIYAARKKRTVATLAERGLLDGNTQLVHANDLEADEYKIAADKGASLSSTPEAEMHMGHGFAAIGKARDAGLPVSLGTDIPSAFGGSMLEQARLAYAADLALRNQASFAATGKPPEVKPWTARAMLEVLTIGGAKAVGLDRVTGSLTVGKRADILLIDGLSAGVAPVLDPIGAIMLQASVADIGTVIADGRVQKFAGKLTDPALPQIIEQVKARSAAMVEAAKQ</sequence>
<dbReference type="GO" id="GO:0016810">
    <property type="term" value="F:hydrolase activity, acting on carbon-nitrogen (but not peptide) bonds"/>
    <property type="evidence" value="ECO:0007669"/>
    <property type="project" value="InterPro"/>
</dbReference>
<dbReference type="PANTHER" id="PTHR43794">
    <property type="entry name" value="AMINOHYDROLASE SSNA-RELATED"/>
    <property type="match status" value="1"/>
</dbReference>
<dbReference type="SUPFAM" id="SSF51556">
    <property type="entry name" value="Metallo-dependent hydrolases"/>
    <property type="match status" value="1"/>
</dbReference>
<dbReference type="EMBL" id="CP039865">
    <property type="protein sequence ID" value="QCK84930.1"/>
    <property type="molecule type" value="Genomic_DNA"/>
</dbReference>
<evidence type="ECO:0000313" key="4">
    <source>
        <dbReference type="EMBL" id="QCK84930.1"/>
    </source>
</evidence>
<gene>
    <name evidence="4" type="ORF">E8L99_03615</name>
</gene>
<comment type="similarity">
    <text evidence="1">Belongs to the metallo-dependent hydrolases superfamily. ATZ/TRZ family.</text>
</comment>
<name>A0A4D7QA14_9HYPH</name>
<dbReference type="RefSeq" id="WP_137098264.1">
    <property type="nucleotide sequence ID" value="NZ_CP039865.1"/>
</dbReference>
<dbReference type="InterPro" id="IPR006680">
    <property type="entry name" value="Amidohydro-rel"/>
</dbReference>
<dbReference type="InterPro" id="IPR032466">
    <property type="entry name" value="Metal_Hydrolase"/>
</dbReference>
<dbReference type="Gene3D" id="3.20.20.140">
    <property type="entry name" value="Metal-dependent hydrolases"/>
    <property type="match status" value="1"/>
</dbReference>
<dbReference type="Proteomes" id="UP000298588">
    <property type="component" value="Chromosome"/>
</dbReference>
<dbReference type="PROSITE" id="PS51318">
    <property type="entry name" value="TAT"/>
    <property type="match status" value="1"/>
</dbReference>
<evidence type="ECO:0000259" key="3">
    <source>
        <dbReference type="Pfam" id="PF01979"/>
    </source>
</evidence>
<evidence type="ECO:0000313" key="5">
    <source>
        <dbReference type="Proteomes" id="UP000298588"/>
    </source>
</evidence>
<dbReference type="InterPro" id="IPR011059">
    <property type="entry name" value="Metal-dep_hydrolase_composite"/>
</dbReference>
<dbReference type="SUPFAM" id="SSF51338">
    <property type="entry name" value="Composite domain of metallo-dependent hydrolases"/>
    <property type="match status" value="1"/>
</dbReference>
<dbReference type="InterPro" id="IPR050287">
    <property type="entry name" value="MTA/SAH_deaminase"/>
</dbReference>
<dbReference type="PANTHER" id="PTHR43794:SF11">
    <property type="entry name" value="AMIDOHYDROLASE-RELATED DOMAIN-CONTAINING PROTEIN"/>
    <property type="match status" value="1"/>
</dbReference>
<evidence type="ECO:0000256" key="2">
    <source>
        <dbReference type="ARBA" id="ARBA00022801"/>
    </source>
</evidence>
<protein>
    <recommendedName>
        <fullName evidence="3">Amidohydrolase-related domain-containing protein</fullName>
    </recommendedName>
</protein>
<dbReference type="AlphaFoldDB" id="A0A4D7QA14"/>
<proteinExistence type="inferred from homology"/>